<dbReference type="Proteomes" id="UP000243217">
    <property type="component" value="Unassembled WGS sequence"/>
</dbReference>
<organism evidence="3 4">
    <name type="scientific">Thraustotheca clavata</name>
    <dbReference type="NCBI Taxonomy" id="74557"/>
    <lineage>
        <taxon>Eukaryota</taxon>
        <taxon>Sar</taxon>
        <taxon>Stramenopiles</taxon>
        <taxon>Oomycota</taxon>
        <taxon>Saprolegniomycetes</taxon>
        <taxon>Saprolegniales</taxon>
        <taxon>Achlyaceae</taxon>
        <taxon>Thraustotheca</taxon>
    </lineage>
</organism>
<feature type="region of interest" description="Disordered" evidence="1">
    <location>
        <begin position="1"/>
        <end position="91"/>
    </location>
</feature>
<reference evidence="3 4" key="1">
    <citation type="journal article" date="2014" name="Genome Biol. Evol.">
        <title>The secreted proteins of Achlya hypogyna and Thraustotheca clavata identify the ancestral oomycete secretome and reveal gene acquisitions by horizontal gene transfer.</title>
        <authorList>
            <person name="Misner I."/>
            <person name="Blouin N."/>
            <person name="Leonard G."/>
            <person name="Richards T.A."/>
            <person name="Lane C.E."/>
        </authorList>
    </citation>
    <scope>NUCLEOTIDE SEQUENCE [LARGE SCALE GENOMIC DNA]</scope>
    <source>
        <strain evidence="3 4">ATCC 34112</strain>
    </source>
</reference>
<keyword evidence="4" id="KW-1185">Reference proteome</keyword>
<feature type="compositionally biased region" description="Low complexity" evidence="1">
    <location>
        <begin position="17"/>
        <end position="61"/>
    </location>
</feature>
<protein>
    <recommendedName>
        <fullName evidence="2">Ricin B lectin domain-containing protein</fullName>
    </recommendedName>
</protein>
<feature type="domain" description="Ricin B lectin" evidence="2">
    <location>
        <begin position="217"/>
        <end position="340"/>
    </location>
</feature>
<dbReference type="InterPro" id="IPR035992">
    <property type="entry name" value="Ricin_B-like_lectins"/>
</dbReference>
<feature type="compositionally biased region" description="Low complexity" evidence="1">
    <location>
        <begin position="72"/>
        <end position="81"/>
    </location>
</feature>
<evidence type="ECO:0000313" key="4">
    <source>
        <dbReference type="Proteomes" id="UP000243217"/>
    </source>
</evidence>
<evidence type="ECO:0000256" key="1">
    <source>
        <dbReference type="SAM" id="MobiDB-lite"/>
    </source>
</evidence>
<evidence type="ECO:0000313" key="3">
    <source>
        <dbReference type="EMBL" id="OQR89821.1"/>
    </source>
</evidence>
<proteinExistence type="predicted"/>
<comment type="caution">
    <text evidence="3">The sequence shown here is derived from an EMBL/GenBank/DDBJ whole genome shotgun (WGS) entry which is preliminary data.</text>
</comment>
<dbReference type="EMBL" id="JNBS01002651">
    <property type="protein sequence ID" value="OQR89821.1"/>
    <property type="molecule type" value="Genomic_DNA"/>
</dbReference>
<dbReference type="Pfam" id="PF00652">
    <property type="entry name" value="Ricin_B_lectin"/>
    <property type="match status" value="2"/>
</dbReference>
<dbReference type="SUPFAM" id="SSF50370">
    <property type="entry name" value="Ricin B-like lectins"/>
    <property type="match status" value="2"/>
</dbReference>
<dbReference type="InterPro" id="IPR000772">
    <property type="entry name" value="Ricin_B_lectin"/>
</dbReference>
<name>A0A1V9YVT6_9STRA</name>
<feature type="compositionally biased region" description="Polar residues" evidence="1">
    <location>
        <begin position="1"/>
        <end position="11"/>
    </location>
</feature>
<dbReference type="Gene3D" id="2.80.10.50">
    <property type="match status" value="2"/>
</dbReference>
<feature type="compositionally biased region" description="Pro residues" evidence="1">
    <location>
        <begin position="62"/>
        <end position="71"/>
    </location>
</feature>
<evidence type="ECO:0000259" key="2">
    <source>
        <dbReference type="SMART" id="SM00458"/>
    </source>
</evidence>
<feature type="domain" description="Ricin B lectin" evidence="2">
    <location>
        <begin position="98"/>
        <end position="208"/>
    </location>
</feature>
<dbReference type="SMART" id="SM00458">
    <property type="entry name" value="RICIN"/>
    <property type="match status" value="2"/>
</dbReference>
<sequence>MATTNSTNFTETPEPAITLPIDIPTTTPTPTSNDTSNSTTLTPVITTPAPTTPEPTSVMPSTPEPSTPQPTTPETTTLQPTSPAPTSSDPGIDIQLCTFTQNILSEYYGRVYVDVIRNNDNEKITYTTSTKSIKFKSNGECLSAAAKGEKFVVDTRPCNSENTDQQWVLDNHQVRHAAHQNLCVTTSRQGRQGEAVSVDTCDNLLSQYIDKCTGATTKYVYFESCNTRRVVSEYYTGLYADDVLKRSISINELFEFNNGMIRAASNNQCLDAFRDGDKYGLHTYDCDASNNNQKWYFDNGRIKHAFHPNLCFDADPTDGSHKTQVWQCFPNNDNQCWNMISV</sequence>
<dbReference type="AlphaFoldDB" id="A0A1V9YVT6"/>
<accession>A0A1V9YVT6</accession>
<dbReference type="PROSITE" id="PS50231">
    <property type="entry name" value="RICIN_B_LECTIN"/>
    <property type="match status" value="2"/>
</dbReference>
<gene>
    <name evidence="3" type="ORF">THRCLA_09562</name>
</gene>